<dbReference type="Proteomes" id="UP000064939">
    <property type="component" value="Chromosome"/>
</dbReference>
<organism evidence="2 3">
    <name type="scientific">Acinetobacter equi</name>
    <dbReference type="NCBI Taxonomy" id="1324350"/>
    <lineage>
        <taxon>Bacteria</taxon>
        <taxon>Pseudomonadati</taxon>
        <taxon>Pseudomonadota</taxon>
        <taxon>Gammaproteobacteria</taxon>
        <taxon>Moraxellales</taxon>
        <taxon>Moraxellaceae</taxon>
        <taxon>Acinetobacter</taxon>
    </lineage>
</organism>
<dbReference type="RefSeq" id="WP_054581473.1">
    <property type="nucleotide sequence ID" value="NZ_CP012808.1"/>
</dbReference>
<keyword evidence="3" id="KW-1185">Reference proteome</keyword>
<evidence type="ECO:0008006" key="4">
    <source>
        <dbReference type="Google" id="ProtNLM"/>
    </source>
</evidence>
<feature type="signal peptide" evidence="1">
    <location>
        <begin position="1"/>
        <end position="20"/>
    </location>
</feature>
<accession>A0A0N9V8S8</accession>
<protein>
    <recommendedName>
        <fullName evidence="4">Outer membrane protein beta-barrel domain-containing protein</fullName>
    </recommendedName>
</protein>
<keyword evidence="1" id="KW-0732">Signal</keyword>
<feature type="chain" id="PRO_5006039336" description="Outer membrane protein beta-barrel domain-containing protein" evidence="1">
    <location>
        <begin position="21"/>
        <end position="226"/>
    </location>
</feature>
<evidence type="ECO:0000313" key="2">
    <source>
        <dbReference type="EMBL" id="ALH95582.1"/>
    </source>
</evidence>
<evidence type="ECO:0000313" key="3">
    <source>
        <dbReference type="Proteomes" id="UP000064939"/>
    </source>
</evidence>
<proteinExistence type="predicted"/>
<sequence length="226" mass="25537">MKSILLICVTNLLTVSSTLAYATTDFSIRTEGGLSGYGGAIIYNVNPYISLALGYNGGQVNWKNNIKINGIRYNIEMNNNRTYINTTFRPWTYSPNNWLQAFHTTIGIGYIGDNYDIHQNFKVGEARPSQLNKFIPKNFEIDAKGLLDYGNPIAPYLGVGLSPKFNLNWSGFFEIGIYYTGSPTVRLTHINNNEVKADPKFTHYELNDNFFFKWHPVAKAGIAYSF</sequence>
<name>A0A0N9V8S8_9GAMM</name>
<dbReference type="KEGG" id="aei:AOY20_08610"/>
<gene>
    <name evidence="2" type="ORF">AOY20_08610</name>
</gene>
<dbReference type="AlphaFoldDB" id="A0A0N9V8S8"/>
<dbReference type="EMBL" id="CP012808">
    <property type="protein sequence ID" value="ALH95582.1"/>
    <property type="molecule type" value="Genomic_DNA"/>
</dbReference>
<evidence type="ECO:0000256" key="1">
    <source>
        <dbReference type="SAM" id="SignalP"/>
    </source>
</evidence>
<dbReference type="Gene3D" id="2.40.160.170">
    <property type="match status" value="1"/>
</dbReference>
<dbReference type="OrthoDB" id="7061880at2"/>
<reference evidence="2 3" key="1">
    <citation type="journal article" date="2015" name="Int. J. Syst. Evol. Microbiol.">
        <title>Acinetobacter equi sp. nov. isolated from horse faeces.</title>
        <authorList>
            <person name="Poppel M.T."/>
            <person name="Skiebe E."/>
            <person name="Laue M."/>
            <person name="Bergmann H."/>
            <person name="Ebersberger I."/>
            <person name="Garn T."/>
            <person name="Fruth A."/>
            <person name="Baumgardt S."/>
            <person name="Busse H.J."/>
            <person name="Wilharm G."/>
        </authorList>
    </citation>
    <scope>NUCLEOTIDE SEQUENCE [LARGE SCALE GENOMIC DNA]</scope>
    <source>
        <strain evidence="2 3">114</strain>
    </source>
</reference>